<evidence type="ECO:0000256" key="1">
    <source>
        <dbReference type="ARBA" id="ARBA00022997"/>
    </source>
</evidence>
<dbReference type="GeneID" id="30020378"/>
<dbReference type="GO" id="GO:0046872">
    <property type="term" value="F:metal ion binding"/>
    <property type="evidence" value="ECO:0007669"/>
    <property type="project" value="UniProtKB-UniRule"/>
</dbReference>
<dbReference type="GO" id="GO:0070573">
    <property type="term" value="F:metallodipeptidase activity"/>
    <property type="evidence" value="ECO:0007669"/>
    <property type="project" value="InterPro"/>
</dbReference>
<keyword evidence="2" id="KW-0862">Zinc</keyword>
<dbReference type="PANTHER" id="PTHR10443">
    <property type="entry name" value="MICROSOMAL DIPEPTIDASE"/>
    <property type="match status" value="1"/>
</dbReference>
<dbReference type="AlphaFoldDB" id="A0A167YEZ8"/>
<dbReference type="EC" id="3.4.13.19" evidence="2"/>
<dbReference type="STRING" id="1081104.A0A167YEZ8"/>
<dbReference type="CDD" id="cd01301">
    <property type="entry name" value="rDP_like"/>
    <property type="match status" value="1"/>
</dbReference>
<name>A0A167YEZ8_CORFA</name>
<reference evidence="3 4" key="1">
    <citation type="journal article" date="2016" name="Genome Biol. Evol.">
        <title>Divergent and convergent evolution of fungal pathogenicity.</title>
        <authorList>
            <person name="Shang Y."/>
            <person name="Xiao G."/>
            <person name="Zheng P."/>
            <person name="Cen K."/>
            <person name="Zhan S."/>
            <person name="Wang C."/>
        </authorList>
    </citation>
    <scope>NUCLEOTIDE SEQUENCE [LARGE SCALE GENOMIC DNA]</scope>
    <source>
        <strain evidence="3 4">ARSEF 2679</strain>
    </source>
</reference>
<gene>
    <name evidence="3" type="ORF">ISF_04086</name>
</gene>
<accession>A0A167YEZ8</accession>
<dbReference type="Pfam" id="PF01244">
    <property type="entry name" value="Peptidase_M19"/>
    <property type="match status" value="1"/>
</dbReference>
<keyword evidence="1 2" id="KW-0224">Dipeptidase</keyword>
<protein>
    <recommendedName>
        <fullName evidence="2">Dipeptidase</fullName>
        <ecNumber evidence="2">3.4.13.19</ecNumber>
    </recommendedName>
</protein>
<keyword evidence="2" id="KW-0479">Metal-binding</keyword>
<evidence type="ECO:0000313" key="4">
    <source>
        <dbReference type="Proteomes" id="UP000076744"/>
    </source>
</evidence>
<dbReference type="PROSITE" id="PS51365">
    <property type="entry name" value="RENAL_DIPEPTIDASE_2"/>
    <property type="match status" value="1"/>
</dbReference>
<sequence>MSLLPINISGKLNDERPGFSRPQKASLVKTLIVLAVTAAVIANTLWKIPNIAHSLRATCHGAPAAHICSRFNTLDDRARCILSSTPLIDGHVDFPVQLRARYGNHIEALAFREAFENGTLPGHVDLHRLRQGLSGGAFWSVYAPCPEDGSDFSDQNYAASVQFTLNQIDVTNRLQKLYPKDFSQAVDSRTALAAFQQGKLISPLGVEGLHQIGNKVANLRLFHDLGARYATLTHNCHNKFADAALLERPMRKAEPKWHGLSPTGRILVHEMNRMGMIVDLAHVSDDTMRDVLGGNEGWEGSKAPVIHSHSSAYSICPHPRNVNDEILQLVKRRNSLVMVNIAPEFISCVDNGNESGLPDTVPEEATLKQVARHILHIGNLIGFDHVGVGTDFDGIGSTPDGFADVSKYPDLIAELLKNGVDDSDAAKIVGGNLLRVWADVDAVAAELQAAGAPAMEDDF</sequence>
<dbReference type="PANTHER" id="PTHR10443:SF12">
    <property type="entry name" value="DIPEPTIDASE"/>
    <property type="match status" value="1"/>
</dbReference>
<dbReference type="OrthoDB" id="445695at2759"/>
<organism evidence="3 4">
    <name type="scientific">Cordyceps fumosorosea (strain ARSEF 2679)</name>
    <name type="common">Isaria fumosorosea</name>
    <dbReference type="NCBI Taxonomy" id="1081104"/>
    <lineage>
        <taxon>Eukaryota</taxon>
        <taxon>Fungi</taxon>
        <taxon>Dikarya</taxon>
        <taxon>Ascomycota</taxon>
        <taxon>Pezizomycotina</taxon>
        <taxon>Sordariomycetes</taxon>
        <taxon>Hypocreomycetidae</taxon>
        <taxon>Hypocreales</taxon>
        <taxon>Cordycipitaceae</taxon>
        <taxon>Cordyceps</taxon>
    </lineage>
</organism>
<dbReference type="InterPro" id="IPR008257">
    <property type="entry name" value="Pept_M19"/>
</dbReference>
<comment type="cofactor">
    <cofactor evidence="2">
        <name>Zn(2+)</name>
        <dbReference type="ChEBI" id="CHEBI:29105"/>
    </cofactor>
</comment>
<keyword evidence="2" id="KW-0645">Protease</keyword>
<dbReference type="InterPro" id="IPR032466">
    <property type="entry name" value="Metal_Hydrolase"/>
</dbReference>
<comment type="caution">
    <text evidence="3">The sequence shown here is derived from an EMBL/GenBank/DDBJ whole genome shotgun (WGS) entry which is preliminary data.</text>
</comment>
<keyword evidence="4" id="KW-1185">Reference proteome</keyword>
<dbReference type="EMBL" id="AZHB01000008">
    <property type="protein sequence ID" value="OAA66248.1"/>
    <property type="molecule type" value="Genomic_DNA"/>
</dbReference>
<evidence type="ECO:0000256" key="2">
    <source>
        <dbReference type="RuleBase" id="RU341113"/>
    </source>
</evidence>
<comment type="similarity">
    <text evidence="2">Belongs to the metallo-dependent hydrolases superfamily. Peptidase M19 family.</text>
</comment>
<comment type="catalytic activity">
    <reaction evidence="2">
        <text>an L-aminoacyl-L-amino acid + H2O = 2 an L-alpha-amino acid</text>
        <dbReference type="Rhea" id="RHEA:48940"/>
        <dbReference type="ChEBI" id="CHEBI:15377"/>
        <dbReference type="ChEBI" id="CHEBI:59869"/>
        <dbReference type="ChEBI" id="CHEBI:77460"/>
        <dbReference type="EC" id="3.4.13.19"/>
    </reaction>
</comment>
<keyword evidence="2" id="KW-0482">Metalloprotease</keyword>
<dbReference type="RefSeq" id="XP_018705272.1">
    <property type="nucleotide sequence ID" value="XM_018847692.1"/>
</dbReference>
<keyword evidence="2" id="KW-0378">Hydrolase</keyword>
<dbReference type="SUPFAM" id="SSF51556">
    <property type="entry name" value="Metallo-dependent hydrolases"/>
    <property type="match status" value="1"/>
</dbReference>
<evidence type="ECO:0000313" key="3">
    <source>
        <dbReference type="EMBL" id="OAA66248.1"/>
    </source>
</evidence>
<dbReference type="Gene3D" id="3.20.20.140">
    <property type="entry name" value="Metal-dependent hydrolases"/>
    <property type="match status" value="1"/>
</dbReference>
<dbReference type="GO" id="GO:0006508">
    <property type="term" value="P:proteolysis"/>
    <property type="evidence" value="ECO:0007669"/>
    <property type="project" value="UniProtKB-KW"/>
</dbReference>
<dbReference type="Proteomes" id="UP000076744">
    <property type="component" value="Unassembled WGS sequence"/>
</dbReference>
<proteinExistence type="inferred from homology"/>